<keyword evidence="4 11" id="KW-0813">Transport</keyword>
<gene>
    <name evidence="13" type="primary">secG</name>
    <name evidence="13" type="ORF">G7Y82_09930</name>
</gene>
<feature type="compositionally biased region" description="Basic and acidic residues" evidence="12">
    <location>
        <begin position="131"/>
        <end position="141"/>
    </location>
</feature>
<evidence type="ECO:0000256" key="10">
    <source>
        <dbReference type="ARBA" id="ARBA00023136"/>
    </source>
</evidence>
<accession>A0A969WAW7</accession>
<evidence type="ECO:0000256" key="11">
    <source>
        <dbReference type="RuleBase" id="RU365087"/>
    </source>
</evidence>
<dbReference type="GO" id="GO:0009306">
    <property type="term" value="P:protein secretion"/>
    <property type="evidence" value="ECO:0007669"/>
    <property type="project" value="UniProtKB-UniRule"/>
</dbReference>
<keyword evidence="8 11" id="KW-1133">Transmembrane helix</keyword>
<organism evidence="13 14">
    <name type="scientific">Solimonas marina</name>
    <dbReference type="NCBI Taxonomy" id="2714601"/>
    <lineage>
        <taxon>Bacteria</taxon>
        <taxon>Pseudomonadati</taxon>
        <taxon>Pseudomonadota</taxon>
        <taxon>Gammaproteobacteria</taxon>
        <taxon>Nevskiales</taxon>
        <taxon>Nevskiaceae</taxon>
        <taxon>Solimonas</taxon>
    </lineage>
</organism>
<dbReference type="PANTHER" id="PTHR34182:SF1">
    <property type="entry name" value="PROTEIN-EXPORT MEMBRANE PROTEIN SECG"/>
    <property type="match status" value="1"/>
</dbReference>
<comment type="caution">
    <text evidence="11">Lacks conserved residue(s) required for the propagation of feature annotation.</text>
</comment>
<evidence type="ECO:0000256" key="4">
    <source>
        <dbReference type="ARBA" id="ARBA00022448"/>
    </source>
</evidence>
<evidence type="ECO:0000313" key="14">
    <source>
        <dbReference type="Proteomes" id="UP000653472"/>
    </source>
</evidence>
<keyword evidence="5 11" id="KW-1003">Cell membrane</keyword>
<dbReference type="PANTHER" id="PTHR34182">
    <property type="entry name" value="PROTEIN-EXPORT MEMBRANE PROTEIN SECG"/>
    <property type="match status" value="1"/>
</dbReference>
<dbReference type="InterPro" id="IPR004692">
    <property type="entry name" value="SecG"/>
</dbReference>
<keyword evidence="14" id="KW-1185">Reference proteome</keyword>
<dbReference type="RefSeq" id="WP_168147877.1">
    <property type="nucleotide sequence ID" value="NZ_JAAVXB010000004.1"/>
</dbReference>
<comment type="similarity">
    <text evidence="2 11">Belongs to the SecG family.</text>
</comment>
<evidence type="ECO:0000256" key="3">
    <source>
        <dbReference type="ARBA" id="ARBA00017876"/>
    </source>
</evidence>
<dbReference type="GO" id="GO:0015450">
    <property type="term" value="F:protein-transporting ATPase activity"/>
    <property type="evidence" value="ECO:0007669"/>
    <property type="project" value="UniProtKB-UniRule"/>
</dbReference>
<feature type="compositionally biased region" description="Low complexity" evidence="12">
    <location>
        <begin position="110"/>
        <end position="129"/>
    </location>
</feature>
<evidence type="ECO:0000256" key="9">
    <source>
        <dbReference type="ARBA" id="ARBA00023010"/>
    </source>
</evidence>
<dbReference type="GO" id="GO:0005886">
    <property type="term" value="C:plasma membrane"/>
    <property type="evidence" value="ECO:0007669"/>
    <property type="project" value="UniProtKB-SubCell"/>
</dbReference>
<dbReference type="NCBIfam" id="TIGR00810">
    <property type="entry name" value="secG"/>
    <property type="match status" value="1"/>
</dbReference>
<feature type="transmembrane region" description="Helical" evidence="11">
    <location>
        <begin position="56"/>
        <end position="75"/>
    </location>
</feature>
<keyword evidence="10 11" id="KW-0472">Membrane</keyword>
<dbReference type="AlphaFoldDB" id="A0A969WAW7"/>
<evidence type="ECO:0000256" key="8">
    <source>
        <dbReference type="ARBA" id="ARBA00022989"/>
    </source>
</evidence>
<evidence type="ECO:0000256" key="5">
    <source>
        <dbReference type="ARBA" id="ARBA00022475"/>
    </source>
</evidence>
<evidence type="ECO:0000256" key="1">
    <source>
        <dbReference type="ARBA" id="ARBA00004651"/>
    </source>
</evidence>
<keyword evidence="6 11" id="KW-0812">Transmembrane</keyword>
<dbReference type="GO" id="GO:0043952">
    <property type="term" value="P:protein transport by the Sec complex"/>
    <property type="evidence" value="ECO:0007669"/>
    <property type="project" value="TreeGrafter"/>
</dbReference>
<comment type="caution">
    <text evidence="13">The sequence shown here is derived from an EMBL/GenBank/DDBJ whole genome shotgun (WGS) entry which is preliminary data.</text>
</comment>
<reference evidence="13" key="1">
    <citation type="submission" date="2020-03" db="EMBL/GenBank/DDBJ databases">
        <title>Solimonas marina sp. nov., isolated from deep seawater of the Pacific Ocean.</title>
        <authorList>
            <person name="Liu X."/>
            <person name="Lai Q."/>
            <person name="Sun F."/>
            <person name="Gai Y."/>
            <person name="Li G."/>
            <person name="Shao Z."/>
        </authorList>
    </citation>
    <scope>NUCLEOTIDE SEQUENCE</scope>
    <source>
        <strain evidence="13">C16B3</strain>
    </source>
</reference>
<feature type="region of interest" description="Disordered" evidence="12">
    <location>
        <begin position="84"/>
        <end position="141"/>
    </location>
</feature>
<evidence type="ECO:0000256" key="2">
    <source>
        <dbReference type="ARBA" id="ARBA00008445"/>
    </source>
</evidence>
<comment type="subcellular location">
    <subcellularLocation>
        <location evidence="1 11">Cell membrane</location>
        <topology evidence="1 11">Multi-pass membrane protein</topology>
    </subcellularLocation>
</comment>
<evidence type="ECO:0000256" key="6">
    <source>
        <dbReference type="ARBA" id="ARBA00022692"/>
    </source>
</evidence>
<comment type="function">
    <text evidence="11">Involved in protein export. Participates in an early event of protein translocation.</text>
</comment>
<keyword evidence="9 11" id="KW-0811">Translocation</keyword>
<evidence type="ECO:0000256" key="12">
    <source>
        <dbReference type="SAM" id="MobiDB-lite"/>
    </source>
</evidence>
<evidence type="ECO:0000313" key="13">
    <source>
        <dbReference type="EMBL" id="NKF22638.1"/>
    </source>
</evidence>
<dbReference type="EMBL" id="JAAVXB010000004">
    <property type="protein sequence ID" value="NKF22638.1"/>
    <property type="molecule type" value="Genomic_DNA"/>
</dbReference>
<dbReference type="Proteomes" id="UP000653472">
    <property type="component" value="Unassembled WGS sequence"/>
</dbReference>
<dbReference type="Pfam" id="PF03840">
    <property type="entry name" value="SecG"/>
    <property type="match status" value="1"/>
</dbReference>
<sequence length="141" mass="13963">MYTILVIVQVLAAVGLVGLILIQHGKGADAGAAFGSGASGTVFGSRGSANFLSRATAWLATVFFCVSLALAYLVHGQQTTSSSVMDRAAAAAPATPAPAPADADKKPESTPDTAAPAATPAAPSGPESANNEEKKSPAVPE</sequence>
<dbReference type="GO" id="GO:0065002">
    <property type="term" value="P:intracellular protein transmembrane transport"/>
    <property type="evidence" value="ECO:0007669"/>
    <property type="project" value="TreeGrafter"/>
</dbReference>
<dbReference type="PRINTS" id="PR01651">
    <property type="entry name" value="SECGEXPORT"/>
</dbReference>
<proteinExistence type="inferred from homology"/>
<protein>
    <recommendedName>
        <fullName evidence="3 11">Protein-export membrane protein SecG</fullName>
    </recommendedName>
</protein>
<evidence type="ECO:0000256" key="7">
    <source>
        <dbReference type="ARBA" id="ARBA00022927"/>
    </source>
</evidence>
<keyword evidence="7 11" id="KW-0653">Protein transport</keyword>
<name>A0A969WAW7_9GAMM</name>